<dbReference type="EMBL" id="JAHRIP010039107">
    <property type="protein sequence ID" value="MEQ2295860.1"/>
    <property type="molecule type" value="Genomic_DNA"/>
</dbReference>
<comment type="caution">
    <text evidence="1">The sequence shown here is derived from an EMBL/GenBank/DDBJ whole genome shotgun (WGS) entry which is preliminary data.</text>
</comment>
<reference evidence="1 2" key="1">
    <citation type="submission" date="2021-06" db="EMBL/GenBank/DDBJ databases">
        <authorList>
            <person name="Palmer J.M."/>
        </authorList>
    </citation>
    <scope>NUCLEOTIDE SEQUENCE [LARGE SCALE GENOMIC DNA]</scope>
    <source>
        <strain evidence="1 2">AS_MEX2019</strain>
        <tissue evidence="1">Muscle</tissue>
    </source>
</reference>
<keyword evidence="2" id="KW-1185">Reference proteome</keyword>
<name>A0ABV0YQF9_9TELE</name>
<dbReference type="Proteomes" id="UP001469553">
    <property type="component" value="Unassembled WGS sequence"/>
</dbReference>
<evidence type="ECO:0000313" key="2">
    <source>
        <dbReference type="Proteomes" id="UP001469553"/>
    </source>
</evidence>
<gene>
    <name evidence="1" type="ORF">AMECASPLE_018852</name>
</gene>
<organism evidence="1 2">
    <name type="scientific">Ameca splendens</name>
    <dbReference type="NCBI Taxonomy" id="208324"/>
    <lineage>
        <taxon>Eukaryota</taxon>
        <taxon>Metazoa</taxon>
        <taxon>Chordata</taxon>
        <taxon>Craniata</taxon>
        <taxon>Vertebrata</taxon>
        <taxon>Euteleostomi</taxon>
        <taxon>Actinopterygii</taxon>
        <taxon>Neopterygii</taxon>
        <taxon>Teleostei</taxon>
        <taxon>Neoteleostei</taxon>
        <taxon>Acanthomorphata</taxon>
        <taxon>Ovalentaria</taxon>
        <taxon>Atherinomorphae</taxon>
        <taxon>Cyprinodontiformes</taxon>
        <taxon>Goodeidae</taxon>
        <taxon>Ameca</taxon>
    </lineage>
</organism>
<accession>A0ABV0YQF9</accession>
<proteinExistence type="predicted"/>
<evidence type="ECO:0000313" key="1">
    <source>
        <dbReference type="EMBL" id="MEQ2295860.1"/>
    </source>
</evidence>
<sequence>MFPSCLVKIYSICLCSHHTPAFPSFPLHCLTSTPSPPCFPQGPSVNFDLHKELVKCLCNPCVCVCGCVSIHCFFFFHFLQGQCPFTLSVTQETSCLGPSDQGD</sequence>
<protein>
    <submittedName>
        <fullName evidence="1">Uncharacterized protein</fullName>
    </submittedName>
</protein>